<evidence type="ECO:0000256" key="7">
    <source>
        <dbReference type="ARBA" id="ARBA00022769"/>
    </source>
</evidence>
<evidence type="ECO:0000256" key="16">
    <source>
        <dbReference type="ARBA" id="ARBA00042156"/>
    </source>
</evidence>
<keyword evidence="7 17" id="KW-0228">DNA excision</keyword>
<keyword evidence="6 17" id="KW-0227">DNA damage</keyword>
<dbReference type="PROSITE" id="PS50893">
    <property type="entry name" value="ABC_TRANSPORTER_2"/>
    <property type="match status" value="2"/>
</dbReference>
<keyword evidence="8 17" id="KW-0863">Zinc-finger</keyword>
<protein>
    <recommendedName>
        <fullName evidence="15 17">UvrABC system protein A</fullName>
        <shortName evidence="17">UvrA protein</shortName>
    </recommendedName>
    <alternativeName>
        <fullName evidence="16 17">Excinuclease ABC subunit A</fullName>
    </alternativeName>
</protein>
<evidence type="ECO:0000256" key="14">
    <source>
        <dbReference type="ARBA" id="ARBA00038000"/>
    </source>
</evidence>
<dbReference type="RefSeq" id="WP_274106703.1">
    <property type="nucleotide sequence ID" value="NZ_JAPCKI010000001.1"/>
</dbReference>
<dbReference type="InterPro" id="IPR041102">
    <property type="entry name" value="UvrA_inter"/>
</dbReference>
<feature type="binding site" evidence="17">
    <location>
        <begin position="722"/>
        <end position="729"/>
    </location>
    <ligand>
        <name>ATP</name>
        <dbReference type="ChEBI" id="CHEBI:30616"/>
    </ligand>
</feature>
<dbReference type="CDD" id="cd03270">
    <property type="entry name" value="ABC_UvrA_I"/>
    <property type="match status" value="1"/>
</dbReference>
<evidence type="ECO:0000256" key="10">
    <source>
        <dbReference type="ARBA" id="ARBA00022840"/>
    </source>
</evidence>
<keyword evidence="12 17" id="KW-0238">DNA-binding</keyword>
<dbReference type="EMBL" id="JAPCKI010000001">
    <property type="protein sequence ID" value="MDD2176227.1"/>
    <property type="molecule type" value="Genomic_DNA"/>
</dbReference>
<dbReference type="HAMAP" id="MF_00205">
    <property type="entry name" value="UvrA"/>
    <property type="match status" value="1"/>
</dbReference>
<keyword evidence="13 17" id="KW-0234">DNA repair</keyword>
<keyword evidence="2 17" id="KW-0963">Cytoplasm</keyword>
<dbReference type="InterPro" id="IPR027417">
    <property type="entry name" value="P-loop_NTPase"/>
</dbReference>
<gene>
    <name evidence="17 20" type="primary">uvrA</name>
    <name evidence="20" type="ORF">OIN59_02215</name>
</gene>
<feature type="zinc finger region" description="C4-type" evidence="17">
    <location>
        <begin position="288"/>
        <end position="315"/>
    </location>
</feature>
<feature type="compositionally biased region" description="Pro residues" evidence="18">
    <location>
        <begin position="1"/>
        <end position="10"/>
    </location>
</feature>
<evidence type="ECO:0000256" key="1">
    <source>
        <dbReference type="ARBA" id="ARBA00004496"/>
    </source>
</evidence>
<dbReference type="Pfam" id="PF17760">
    <property type="entry name" value="UvrA_inter"/>
    <property type="match status" value="1"/>
</dbReference>
<name>A0ABT5RSY3_9BURK</name>
<evidence type="ECO:0000256" key="2">
    <source>
        <dbReference type="ARBA" id="ARBA00022490"/>
    </source>
</evidence>
<feature type="zinc finger region" description="C4-type" evidence="17">
    <location>
        <begin position="821"/>
        <end position="847"/>
    </location>
</feature>
<keyword evidence="17" id="KW-0742">SOS response</keyword>
<evidence type="ECO:0000256" key="17">
    <source>
        <dbReference type="HAMAP-Rule" id="MF_00205"/>
    </source>
</evidence>
<accession>A0ABT5RSY3</accession>
<evidence type="ECO:0000259" key="19">
    <source>
        <dbReference type="PROSITE" id="PS50893"/>
    </source>
</evidence>
<evidence type="ECO:0000256" key="5">
    <source>
        <dbReference type="ARBA" id="ARBA00022741"/>
    </source>
</evidence>
<dbReference type="PANTHER" id="PTHR43152">
    <property type="entry name" value="UVRABC SYSTEM PROTEIN A"/>
    <property type="match status" value="1"/>
</dbReference>
<feature type="binding site" evidence="17">
    <location>
        <begin position="64"/>
        <end position="71"/>
    </location>
    <ligand>
        <name>ATP</name>
        <dbReference type="ChEBI" id="CHEBI:30616"/>
    </ligand>
</feature>
<evidence type="ECO:0000256" key="13">
    <source>
        <dbReference type="ARBA" id="ARBA00023204"/>
    </source>
</evidence>
<keyword evidence="11 17" id="KW-0267">Excision nuclease</keyword>
<feature type="compositionally biased region" description="Low complexity" evidence="18">
    <location>
        <begin position="11"/>
        <end position="23"/>
    </location>
</feature>
<dbReference type="Gene3D" id="1.10.8.280">
    <property type="entry name" value="ABC transporter ATPase domain-like"/>
    <property type="match status" value="1"/>
</dbReference>
<evidence type="ECO:0000256" key="15">
    <source>
        <dbReference type="ARBA" id="ARBA00039316"/>
    </source>
</evidence>
<dbReference type="PANTHER" id="PTHR43152:SF3">
    <property type="entry name" value="UVRABC SYSTEM PROTEIN A"/>
    <property type="match status" value="1"/>
</dbReference>
<evidence type="ECO:0000256" key="11">
    <source>
        <dbReference type="ARBA" id="ARBA00022881"/>
    </source>
</evidence>
<comment type="subcellular location">
    <subcellularLocation>
        <location evidence="1 17">Cytoplasm</location>
    </subcellularLocation>
</comment>
<dbReference type="Gene3D" id="1.20.1580.10">
    <property type="entry name" value="ABC transporter ATPase like domain"/>
    <property type="match status" value="3"/>
</dbReference>
<reference evidence="20" key="1">
    <citation type="submission" date="2022-10" db="EMBL/GenBank/DDBJ databases">
        <title>Description of microaerobic benzene degrading bacteria.</title>
        <authorList>
            <person name="Bedics A."/>
            <person name="Tancsics A."/>
            <person name="Banerjee S."/>
        </authorList>
    </citation>
    <scope>NUCLEOTIDE SEQUENCE</scope>
    <source>
        <strain evidence="20">D2M1</strain>
    </source>
</reference>
<organism evidence="20 21">
    <name type="scientific">Acidovorax benzenivorans</name>
    <dbReference type="NCBI Taxonomy" id="2987520"/>
    <lineage>
        <taxon>Bacteria</taxon>
        <taxon>Pseudomonadati</taxon>
        <taxon>Pseudomonadota</taxon>
        <taxon>Betaproteobacteria</taxon>
        <taxon>Burkholderiales</taxon>
        <taxon>Comamonadaceae</taxon>
        <taxon>Acidovorax</taxon>
    </lineage>
</organism>
<dbReference type="InterPro" id="IPR003439">
    <property type="entry name" value="ABC_transporter-like_ATP-bd"/>
</dbReference>
<comment type="similarity">
    <text evidence="14 17">Belongs to the ABC transporter superfamily. UvrA family.</text>
</comment>
<comment type="caution">
    <text evidence="20">The sequence shown here is derived from an EMBL/GenBank/DDBJ whole genome shotgun (WGS) entry which is preliminary data.</text>
</comment>
<dbReference type="InterPro" id="IPR004602">
    <property type="entry name" value="UvrA"/>
</dbReference>
<dbReference type="CDD" id="cd03271">
    <property type="entry name" value="ABC_UvrA_II"/>
    <property type="match status" value="1"/>
</dbReference>
<dbReference type="InterPro" id="IPR017871">
    <property type="entry name" value="ABC_transporter-like_CS"/>
</dbReference>
<keyword evidence="3 17" id="KW-0479">Metal-binding</keyword>
<evidence type="ECO:0000256" key="9">
    <source>
        <dbReference type="ARBA" id="ARBA00022833"/>
    </source>
</evidence>
<keyword evidence="5 17" id="KW-0547">Nucleotide-binding</keyword>
<dbReference type="InterPro" id="IPR041552">
    <property type="entry name" value="UvrA_DNA-bd"/>
</dbReference>
<keyword evidence="9 17" id="KW-0862">Zinc</keyword>
<keyword evidence="4 17" id="KW-0677">Repeat</keyword>
<keyword evidence="21" id="KW-1185">Reference proteome</keyword>
<feature type="domain" description="ABC transporter" evidence="19">
    <location>
        <begin position="690"/>
        <end position="1018"/>
    </location>
</feature>
<evidence type="ECO:0000256" key="3">
    <source>
        <dbReference type="ARBA" id="ARBA00022723"/>
    </source>
</evidence>
<dbReference type="Gene3D" id="3.40.50.300">
    <property type="entry name" value="P-loop containing nucleotide triphosphate hydrolases"/>
    <property type="match status" value="3"/>
</dbReference>
<evidence type="ECO:0000256" key="4">
    <source>
        <dbReference type="ARBA" id="ARBA00022737"/>
    </source>
</evidence>
<feature type="domain" description="ABC transporter" evidence="19">
    <location>
        <begin position="32"/>
        <end position="630"/>
    </location>
</feature>
<evidence type="ECO:0000256" key="12">
    <source>
        <dbReference type="ARBA" id="ARBA00023125"/>
    </source>
</evidence>
<comment type="subunit">
    <text evidence="17">Forms a heterotetramer with UvrB during the search for lesions.</text>
</comment>
<dbReference type="Proteomes" id="UP001148932">
    <property type="component" value="Unassembled WGS sequence"/>
</dbReference>
<dbReference type="Gene3D" id="3.30.190.20">
    <property type="match status" value="1"/>
</dbReference>
<dbReference type="SUPFAM" id="SSF52540">
    <property type="entry name" value="P-loop containing nucleoside triphosphate hydrolases"/>
    <property type="match status" value="2"/>
</dbReference>
<comment type="function">
    <text evidence="17">The UvrABC repair system catalyzes the recognition and processing of DNA lesions. UvrA is an ATPase and a DNA-binding protein. A damage recognition complex composed of 2 UvrA and 2 UvrB subunits scans DNA for abnormalities. When the presence of a lesion has been verified by UvrB, the UvrA molecules dissociate.</text>
</comment>
<evidence type="ECO:0000256" key="8">
    <source>
        <dbReference type="ARBA" id="ARBA00022771"/>
    </source>
</evidence>
<evidence type="ECO:0000313" key="20">
    <source>
        <dbReference type="EMBL" id="MDD2176227.1"/>
    </source>
</evidence>
<dbReference type="NCBIfam" id="TIGR00630">
    <property type="entry name" value="uvra"/>
    <property type="match status" value="1"/>
</dbReference>
<evidence type="ECO:0000256" key="18">
    <source>
        <dbReference type="SAM" id="MobiDB-lite"/>
    </source>
</evidence>
<evidence type="ECO:0000256" key="6">
    <source>
        <dbReference type="ARBA" id="ARBA00022763"/>
    </source>
</evidence>
<proteinExistence type="inferred from homology"/>
<sequence length="1026" mass="112235">MVGFPAPSPPVTDTTAPSPATPADGTYLARALREQRISIRGARTHNLKNIDLDIPRNQLVVITGLSGSGKSSLAFDTLYAEGQRRYVESLSAYARQFLGRLDKPDVDLIEGLSPAISIEQKATSHNPRSTVGTVTEIHDYLRLLYARAGTPYCPDHNLPLAAQTVSQMVDAVLALPEDTKLMLLAPVAREKKGEFTELFAQMQALGYVRFRVDGQIYEHENLPALKKTEKHNIDVVIDRIKVRADLQQRLAESIESVLRVGGHEGNGRVLALEMDTGQEHLFSSKFACPVCSYSLPELEPRLFSFNSPMGACPACDGIGQRDVFDPARVVAFPTLSLASGAIKGWDRRNGYYFAMLESLAKHYAFDIEAPFESLPAPVQHAILHGSGEEEIAFSYIMDSGASKGKVYAKKHPFEGIIPNMSRRYRETDSVVVREDLARFRSTQPCPECHGTRLRREARHVRLGEGEQARAIFEVSHATLNTAHTWFNDLKLTGAKAEIADKVVREIATRLQFLNDVGLSYLSLDRSAETLSGGEAQRIRLASQIGSGLTGVMYVLDEPSIGLHQRDNDRLIATLKHLRDIGNSVIVVEHDEDMMRAADHVIDMGPGAGVHGGRVMAQGTYDEVRGNTQSLTGQYLSGVRSIAVPQCRTPWLPVLEQAAPVVEAKAKSRFPQTEASKRRAERMAEHHARQGALQALRVAGATGNNLKGVTVDFPVGLLTCVTGVSGSGKSTLVNDTLYTAVARQLYRAHEEPAAHDEIVGIEYFDKVINVDQSPIGRTPRSNPATYTGLFTPIRELMAEVNTAKERGYGPGRFSFNVAGGRCEACQGDGVVKVEMHFLPDVYVPCDICHGQRYNRETLEVLWKGKNIAQILELTVEDAAAFFKDVPTIARKLQTLLDVGLSYIRLGQAATTLSGGEAQRVKLAQELSKRDTGRTLYILDEPTTGLHFADIDLLLKVLHQLRDAGNTIVIIEHNLDVIKTADWLIDMGPEGGAGGGTVVGVGTPEELAANPASHTGRYLAPYLKKAPV</sequence>
<keyword evidence="10 17" id="KW-0067">ATP-binding</keyword>
<dbReference type="Pfam" id="PF17755">
    <property type="entry name" value="UvrA_DNA-bind"/>
    <property type="match status" value="1"/>
</dbReference>
<dbReference type="PROSITE" id="PS00211">
    <property type="entry name" value="ABC_TRANSPORTER_1"/>
    <property type="match status" value="2"/>
</dbReference>
<feature type="region of interest" description="Disordered" evidence="18">
    <location>
        <begin position="1"/>
        <end position="23"/>
    </location>
</feature>
<evidence type="ECO:0000313" key="21">
    <source>
        <dbReference type="Proteomes" id="UP001148932"/>
    </source>
</evidence>